<reference evidence="2 3" key="1">
    <citation type="submission" date="2019-04" db="EMBL/GenBank/DDBJ databases">
        <title>Fungal friends and foes A comparative genomics study of 23 Aspergillus species from section Flavi.</title>
        <authorList>
            <consortium name="DOE Joint Genome Institute"/>
            <person name="Kjaerbolling I."/>
            <person name="Vesth T.C."/>
            <person name="Frisvad J.C."/>
            <person name="Nybo J.L."/>
            <person name="Theobald S."/>
            <person name="Kildgaard S."/>
            <person name="Petersen T.I."/>
            <person name="Kuo A."/>
            <person name="Sato A."/>
            <person name="Lyhne E.K."/>
            <person name="Kogle M.E."/>
            <person name="Wiebenga A."/>
            <person name="Kun R.S."/>
            <person name="Lubbers R.J."/>
            <person name="Makela M.R."/>
            <person name="Barry K."/>
            <person name="Chovatia M."/>
            <person name="Clum A."/>
            <person name="Daum C."/>
            <person name="Haridas S."/>
            <person name="He G."/>
            <person name="LaButti K."/>
            <person name="Lipzen A."/>
            <person name="Mondo S."/>
            <person name="Pangilinan J."/>
            <person name="Riley R."/>
            <person name="Salamov A."/>
            <person name="Simmons B.A."/>
            <person name="Magnuson J.K."/>
            <person name="Henrissat B."/>
            <person name="Mortensen U.H."/>
            <person name="Larsen T.O."/>
            <person name="De vries R.P."/>
            <person name="Grigoriev I.V."/>
            <person name="Machida M."/>
            <person name="Baker S.E."/>
            <person name="Andersen M.R."/>
        </authorList>
    </citation>
    <scope>NUCLEOTIDE SEQUENCE [LARGE SCALE GENOMIC DNA]</scope>
    <source>
        <strain evidence="2 3">CBS 117635</strain>
    </source>
</reference>
<evidence type="ECO:0000256" key="1">
    <source>
        <dbReference type="SAM" id="Phobius"/>
    </source>
</evidence>
<feature type="transmembrane region" description="Helical" evidence="1">
    <location>
        <begin position="76"/>
        <end position="105"/>
    </location>
</feature>
<keyword evidence="1" id="KW-0812">Transmembrane</keyword>
<feature type="transmembrane region" description="Helical" evidence="1">
    <location>
        <begin position="35"/>
        <end position="56"/>
    </location>
</feature>
<evidence type="ECO:0000313" key="2">
    <source>
        <dbReference type="EMBL" id="KAB8273063.1"/>
    </source>
</evidence>
<accession>A0A5N6J5T2</accession>
<keyword evidence="1" id="KW-1133">Transmembrane helix</keyword>
<dbReference type="EMBL" id="ML732799">
    <property type="protein sequence ID" value="KAB8273063.1"/>
    <property type="molecule type" value="Genomic_DNA"/>
</dbReference>
<dbReference type="AlphaFoldDB" id="A0A5N6J5T2"/>
<name>A0A5N6J5T2_9EURO</name>
<gene>
    <name evidence="2" type="ORF">BDV30DRAFT_238935</name>
</gene>
<organism evidence="2 3">
    <name type="scientific">Aspergillus minisclerotigenes</name>
    <dbReference type="NCBI Taxonomy" id="656917"/>
    <lineage>
        <taxon>Eukaryota</taxon>
        <taxon>Fungi</taxon>
        <taxon>Dikarya</taxon>
        <taxon>Ascomycota</taxon>
        <taxon>Pezizomycotina</taxon>
        <taxon>Eurotiomycetes</taxon>
        <taxon>Eurotiomycetidae</taxon>
        <taxon>Eurotiales</taxon>
        <taxon>Aspergillaceae</taxon>
        <taxon>Aspergillus</taxon>
        <taxon>Aspergillus subgen. Circumdati</taxon>
    </lineage>
</organism>
<protein>
    <submittedName>
        <fullName evidence="2">Uncharacterized protein</fullName>
    </submittedName>
</protein>
<keyword evidence="1" id="KW-0472">Membrane</keyword>
<sequence>MSLYLTIVYIILFTCLEGHTLIFRESYSLSQGLRSITWCGIFVGMVLVWGIVLVIYPWTRKELEETSRIRPGTRPWYAMLGGAPAVAVGLFWMDGLLVTPSAYVLPRRISGVRLRSNNHLRQRVYVS</sequence>
<proteinExistence type="predicted"/>
<keyword evidence="3" id="KW-1185">Reference proteome</keyword>
<evidence type="ECO:0000313" key="3">
    <source>
        <dbReference type="Proteomes" id="UP000326289"/>
    </source>
</evidence>
<dbReference type="Proteomes" id="UP000326289">
    <property type="component" value="Unassembled WGS sequence"/>
</dbReference>
<feature type="transmembrane region" description="Helical" evidence="1">
    <location>
        <begin position="6"/>
        <end position="23"/>
    </location>
</feature>